<evidence type="ECO:0000313" key="8">
    <source>
        <dbReference type="Proteomes" id="UP000266188"/>
    </source>
</evidence>
<feature type="region of interest" description="Disordered" evidence="2">
    <location>
        <begin position="350"/>
        <end position="371"/>
    </location>
</feature>
<dbReference type="Gene3D" id="4.10.70.10">
    <property type="entry name" value="Disintegrin domain"/>
    <property type="match status" value="1"/>
</dbReference>
<dbReference type="PROSITE" id="PS50215">
    <property type="entry name" value="ADAM_MEPRO"/>
    <property type="match status" value="1"/>
</dbReference>
<reference evidence="8" key="1">
    <citation type="submission" date="2017-02" db="EMBL/GenBank/DDBJ databases">
        <authorList>
            <person name="Tafer H."/>
            <person name="Lopandic K."/>
        </authorList>
    </citation>
    <scope>NUCLEOTIDE SEQUENCE [LARGE SCALE GENOMIC DNA]</scope>
    <source>
        <strain evidence="8">CBS 366.77</strain>
    </source>
</reference>
<accession>A0A3A2ZCG8</accession>
<name>A0A3A2ZCG8_9EURO</name>
<keyword evidence="4" id="KW-0732">Signal</keyword>
<dbReference type="EMBL" id="MVGC01000271">
    <property type="protein sequence ID" value="RJE20859.1"/>
    <property type="molecule type" value="Genomic_DNA"/>
</dbReference>
<dbReference type="OrthoDB" id="5951731at2759"/>
<dbReference type="GO" id="GO:0046872">
    <property type="term" value="F:metal ion binding"/>
    <property type="evidence" value="ECO:0007669"/>
    <property type="project" value="UniProtKB-KW"/>
</dbReference>
<feature type="domain" description="Peptidase M12B" evidence="6">
    <location>
        <begin position="73"/>
        <end position="276"/>
    </location>
</feature>
<dbReference type="SUPFAM" id="SSF55486">
    <property type="entry name" value="Metalloproteases ('zincins'), catalytic domain"/>
    <property type="match status" value="1"/>
</dbReference>
<proteinExistence type="predicted"/>
<dbReference type="STRING" id="2070753.A0A3A2ZCG8"/>
<evidence type="ECO:0000256" key="4">
    <source>
        <dbReference type="SAM" id="SignalP"/>
    </source>
</evidence>
<keyword evidence="3" id="KW-1133">Transmembrane helix</keyword>
<evidence type="ECO:0000259" key="5">
    <source>
        <dbReference type="PROSITE" id="PS50214"/>
    </source>
</evidence>
<feature type="transmembrane region" description="Helical" evidence="3">
    <location>
        <begin position="382"/>
        <end position="406"/>
    </location>
</feature>
<evidence type="ECO:0000259" key="6">
    <source>
        <dbReference type="PROSITE" id="PS50215"/>
    </source>
</evidence>
<dbReference type="PANTHER" id="PTHR11905:SF222">
    <property type="entry name" value="ADAM FAMILY OF METALLOPROTEASE ADM-A (AFU_ORTHOLOGUE AFUA_6G14420)"/>
    <property type="match status" value="1"/>
</dbReference>
<dbReference type="InterPro" id="IPR001590">
    <property type="entry name" value="Peptidase_M12B"/>
</dbReference>
<dbReference type="GO" id="GO:0004222">
    <property type="term" value="F:metalloendopeptidase activity"/>
    <property type="evidence" value="ECO:0007669"/>
    <property type="project" value="InterPro"/>
</dbReference>
<dbReference type="PANTHER" id="PTHR11905">
    <property type="entry name" value="ADAM A DISINTEGRIN AND METALLOPROTEASE DOMAIN"/>
    <property type="match status" value="1"/>
</dbReference>
<dbReference type="InterPro" id="IPR024079">
    <property type="entry name" value="MetalloPept_cat_dom_sf"/>
</dbReference>
<feature type="binding site" evidence="1">
    <location>
        <position position="221"/>
    </location>
    <ligand>
        <name>Zn(2+)</name>
        <dbReference type="ChEBI" id="CHEBI:29105"/>
        <note>catalytic</note>
    </ligand>
</feature>
<dbReference type="InterPro" id="IPR001762">
    <property type="entry name" value="Disintegrin_dom"/>
</dbReference>
<dbReference type="Gene3D" id="3.40.390.10">
    <property type="entry name" value="Collagenase (Catalytic Domain)"/>
    <property type="match status" value="1"/>
</dbReference>
<comment type="caution">
    <text evidence="7">The sequence shown here is derived from an EMBL/GenBank/DDBJ whole genome shotgun (WGS) entry which is preliminary data.</text>
</comment>
<keyword evidence="3" id="KW-0812">Transmembrane</keyword>
<organism evidence="7 8">
    <name type="scientific">Aspergillus sclerotialis</name>
    <dbReference type="NCBI Taxonomy" id="2070753"/>
    <lineage>
        <taxon>Eukaryota</taxon>
        <taxon>Fungi</taxon>
        <taxon>Dikarya</taxon>
        <taxon>Ascomycota</taxon>
        <taxon>Pezizomycotina</taxon>
        <taxon>Eurotiomycetes</taxon>
        <taxon>Eurotiomycetidae</taxon>
        <taxon>Eurotiales</taxon>
        <taxon>Aspergillaceae</taxon>
        <taxon>Aspergillus</taxon>
        <taxon>Aspergillus subgen. Polypaecilum</taxon>
    </lineage>
</organism>
<feature type="binding site" evidence="1">
    <location>
        <position position="231"/>
    </location>
    <ligand>
        <name>Zn(2+)</name>
        <dbReference type="ChEBI" id="CHEBI:29105"/>
        <note>catalytic</note>
    </ligand>
</feature>
<dbReference type="GO" id="GO:0006508">
    <property type="term" value="P:proteolysis"/>
    <property type="evidence" value="ECO:0007669"/>
    <property type="project" value="InterPro"/>
</dbReference>
<dbReference type="Pfam" id="PF13688">
    <property type="entry name" value="Reprolysin_5"/>
    <property type="match status" value="1"/>
</dbReference>
<feature type="signal peptide" evidence="4">
    <location>
        <begin position="1"/>
        <end position="24"/>
    </location>
</feature>
<keyword evidence="1" id="KW-0479">Metal-binding</keyword>
<feature type="domain" description="Disintegrin" evidence="5">
    <location>
        <begin position="305"/>
        <end position="350"/>
    </location>
</feature>
<feature type="binding site" evidence="1">
    <location>
        <position position="225"/>
    </location>
    <ligand>
        <name>Zn(2+)</name>
        <dbReference type="ChEBI" id="CHEBI:29105"/>
        <note>catalytic</note>
    </ligand>
</feature>
<sequence>MRSVQIKGLCLVAILVLFIELALSAAVDDGFLTPICKSEPISPFIRRQWNWERLDNDDLTSTIGSTQGCPNTRQIAYVGVVADCTYAAGFNSTDSAREYIHDIVNTASVVYENTFNIALQLRNLTISDPECPSGGSSDENWNQPCSSGDLGWRLRQFSSWRDSFSDDVNAYWTLLTGCGDGGEVGISWIGELCSSGSQYGSSGTNTNVVGRTQNEWQVFAHESAHTLGAVHDCTSTTCGSSTECCPLSSSTCDADGEYIMNPTSWSGMTRFSPCTVGAVCSKLGSGEVSTDCLIDSRSVNTPESTSTCGNGVVEPGEACDCGQNACSDEDARCCDSLTCQWRAGNQCTGGGSGGGTNNGNGDSSDDDGFGNSSWWSEHHREVIIGVAVGVGGLVLLIIFISTIVFWRRRRQRTVPVPKVANIG</sequence>
<dbReference type="InterPro" id="IPR036436">
    <property type="entry name" value="Disintegrin_dom_sf"/>
</dbReference>
<gene>
    <name evidence="7" type="ORF">PHISCL_06806</name>
</gene>
<evidence type="ECO:0000256" key="2">
    <source>
        <dbReference type="SAM" id="MobiDB-lite"/>
    </source>
</evidence>
<feature type="active site" evidence="1">
    <location>
        <position position="222"/>
    </location>
</feature>
<dbReference type="Proteomes" id="UP000266188">
    <property type="component" value="Unassembled WGS sequence"/>
</dbReference>
<keyword evidence="1" id="KW-0862">Zinc</keyword>
<feature type="chain" id="PRO_5017469668" evidence="4">
    <location>
        <begin position="25"/>
        <end position="423"/>
    </location>
</feature>
<protein>
    <submittedName>
        <fullName evidence="7">Uncharacterized protein</fullName>
    </submittedName>
</protein>
<comment type="caution">
    <text evidence="1">Lacks conserved residue(s) required for the propagation of feature annotation.</text>
</comment>
<dbReference type="AlphaFoldDB" id="A0A3A2ZCG8"/>
<evidence type="ECO:0000256" key="1">
    <source>
        <dbReference type="PROSITE-ProRule" id="PRU00276"/>
    </source>
</evidence>
<evidence type="ECO:0000256" key="3">
    <source>
        <dbReference type="SAM" id="Phobius"/>
    </source>
</evidence>
<evidence type="ECO:0000313" key="7">
    <source>
        <dbReference type="EMBL" id="RJE20859.1"/>
    </source>
</evidence>
<keyword evidence="8" id="KW-1185">Reference proteome</keyword>
<keyword evidence="3" id="KW-0472">Membrane</keyword>
<dbReference type="PROSITE" id="PS50214">
    <property type="entry name" value="DISINTEGRIN_2"/>
    <property type="match status" value="1"/>
</dbReference>